<evidence type="ECO:0000259" key="2">
    <source>
        <dbReference type="Pfam" id="PF13473"/>
    </source>
</evidence>
<organism evidence="3 4">
    <name type="scientific">Paenibacillus konkukensis</name>
    <dbReference type="NCBI Taxonomy" id="2020716"/>
    <lineage>
        <taxon>Bacteria</taxon>
        <taxon>Bacillati</taxon>
        <taxon>Bacillota</taxon>
        <taxon>Bacilli</taxon>
        <taxon>Bacillales</taxon>
        <taxon>Paenibacillaceae</taxon>
        <taxon>Paenibacillus</taxon>
    </lineage>
</organism>
<dbReference type="Pfam" id="PF13473">
    <property type="entry name" value="Cupredoxin_1"/>
    <property type="match status" value="1"/>
</dbReference>
<evidence type="ECO:0000313" key="3">
    <source>
        <dbReference type="EMBL" id="UQZ81297.1"/>
    </source>
</evidence>
<dbReference type="Gene3D" id="2.60.40.420">
    <property type="entry name" value="Cupredoxins - blue copper proteins"/>
    <property type="match status" value="1"/>
</dbReference>
<reference evidence="3" key="1">
    <citation type="submission" date="2018-02" db="EMBL/GenBank/DDBJ databases">
        <authorList>
            <person name="Kim S.-K."/>
            <person name="Jung H.-I."/>
            <person name="Lee S.-W."/>
        </authorList>
    </citation>
    <scope>NUCLEOTIDE SEQUENCE</scope>
    <source>
        <strain evidence="3">SK3146</strain>
    </source>
</reference>
<dbReference type="SUPFAM" id="SSF49503">
    <property type="entry name" value="Cupredoxins"/>
    <property type="match status" value="1"/>
</dbReference>
<name>A0ABY4RFY1_9BACL</name>
<feature type="domain" description="EfeO-type cupredoxin-like" evidence="2">
    <location>
        <begin position="19"/>
        <end position="127"/>
    </location>
</feature>
<protein>
    <recommendedName>
        <fullName evidence="2">EfeO-type cupredoxin-like domain-containing protein</fullName>
    </recommendedName>
</protein>
<reference evidence="3" key="2">
    <citation type="journal article" date="2021" name="J Anim Sci Technol">
        <title>Complete genome sequence of Paenibacillus konkukensis sp. nov. SK3146 as a potential probiotic strain.</title>
        <authorList>
            <person name="Jung H.I."/>
            <person name="Park S."/>
            <person name="Niu K.M."/>
            <person name="Lee S.W."/>
            <person name="Kothari D."/>
            <person name="Yi K.J."/>
            <person name="Kim S.K."/>
        </authorList>
    </citation>
    <scope>NUCLEOTIDE SEQUENCE</scope>
    <source>
        <strain evidence="3">SK3146</strain>
    </source>
</reference>
<evidence type="ECO:0000256" key="1">
    <source>
        <dbReference type="SAM" id="SignalP"/>
    </source>
</evidence>
<proteinExistence type="predicted"/>
<feature type="chain" id="PRO_5046250157" description="EfeO-type cupredoxin-like domain-containing protein" evidence="1">
    <location>
        <begin position="32"/>
        <end position="129"/>
    </location>
</feature>
<keyword evidence="4" id="KW-1185">Reference proteome</keyword>
<gene>
    <name evidence="3" type="ORF">SK3146_00453</name>
</gene>
<dbReference type="RefSeq" id="WP_249863538.1">
    <property type="nucleotide sequence ID" value="NZ_CP027059.1"/>
</dbReference>
<keyword evidence="1" id="KW-0732">Signal</keyword>
<sequence>MKKKWMFLSAGIGVVLIAALILLFTDGNASAADPSSLPENQGYQIVTVNVKSDGFEPEHIELKAGVPVKLNFKKESNLTCIKNVMFEKLGIDANLDKGNNLVELSDLKPGTYEYHCGMYMYYGTVTVKP</sequence>
<feature type="signal peptide" evidence="1">
    <location>
        <begin position="1"/>
        <end position="31"/>
    </location>
</feature>
<dbReference type="InterPro" id="IPR028096">
    <property type="entry name" value="EfeO_Cupredoxin"/>
</dbReference>
<dbReference type="Proteomes" id="UP001057134">
    <property type="component" value="Chromosome"/>
</dbReference>
<dbReference type="EMBL" id="CP027059">
    <property type="protein sequence ID" value="UQZ81297.1"/>
    <property type="molecule type" value="Genomic_DNA"/>
</dbReference>
<accession>A0ABY4RFY1</accession>
<evidence type="ECO:0000313" key="4">
    <source>
        <dbReference type="Proteomes" id="UP001057134"/>
    </source>
</evidence>
<dbReference type="InterPro" id="IPR008972">
    <property type="entry name" value="Cupredoxin"/>
</dbReference>